<reference evidence="2 3" key="1">
    <citation type="submission" date="2016-10" db="EMBL/GenBank/DDBJ databases">
        <authorList>
            <person name="de Groot N.N."/>
        </authorList>
    </citation>
    <scope>NUCLEOTIDE SEQUENCE [LARGE SCALE GENOMIC DNA]</scope>
    <source>
        <strain evidence="2 3">ASO4-2</strain>
    </source>
</reference>
<protein>
    <submittedName>
        <fullName evidence="2">Glycosyl transferases group 1</fullName>
    </submittedName>
</protein>
<dbReference type="InterPro" id="IPR055259">
    <property type="entry name" value="YkvP/CgeB_Glyco_trans-like"/>
</dbReference>
<dbReference type="EMBL" id="FMXO01000001">
    <property type="protein sequence ID" value="SDB02639.1"/>
    <property type="molecule type" value="Genomic_DNA"/>
</dbReference>
<dbReference type="AlphaFoldDB" id="A0A1G6A2I3"/>
<dbReference type="STRING" id="617002.SAMN05660653_00099"/>
<name>A0A1G6A2I3_9BACT</name>
<gene>
    <name evidence="2" type="ORF">SAMN05660653_00099</name>
</gene>
<dbReference type="Proteomes" id="UP000198771">
    <property type="component" value="Unassembled WGS sequence"/>
</dbReference>
<organism evidence="2 3">
    <name type="scientific">Desulfonatronum thiosulfatophilum</name>
    <dbReference type="NCBI Taxonomy" id="617002"/>
    <lineage>
        <taxon>Bacteria</taxon>
        <taxon>Pseudomonadati</taxon>
        <taxon>Thermodesulfobacteriota</taxon>
        <taxon>Desulfovibrionia</taxon>
        <taxon>Desulfovibrionales</taxon>
        <taxon>Desulfonatronaceae</taxon>
        <taxon>Desulfonatronum</taxon>
    </lineage>
</organism>
<dbReference type="RefSeq" id="WP_161946132.1">
    <property type="nucleotide sequence ID" value="NZ_FMXO01000001.1"/>
</dbReference>
<keyword evidence="3" id="KW-1185">Reference proteome</keyword>
<dbReference type="Pfam" id="PF13524">
    <property type="entry name" value="Glyco_trans_1_2"/>
    <property type="match status" value="1"/>
</dbReference>
<evidence type="ECO:0000313" key="3">
    <source>
        <dbReference type="Proteomes" id="UP000198771"/>
    </source>
</evidence>
<sequence>MTPIQNNRPERLRITDQLGRMKSLPDGPEQYRLLDCGEKNSVLLLGLGPDPRIPAQIIANRTDDVLYLEAPELLCQLPSSRQSEIPSHWQPINSEALSDRIFRDRTILFYQPNLHLFPDFWAPVLASLKLGPGAACPSLRERDTIWMPTSEHSLMARELPLGFANAGLRVRALPEKLLPTDLEAELRQTSPELFFSVNFRGLDPYGQNYEFLATRKVPVAVWCVDNPFHLLTGIQSGFWRKCILFVTDDWFIPRLLGLGAQHVVHLPLAAAPHFFEPAVDIPPLGTASRTVQDAPGMDDFLLQPDEHLANRTVFVGRSSFPGKNAFFAGCTIAPALRQRALADISRGSRPDFSWWWDRMRNSPLWPGREVRNVGYAAEECSQMHRILHLQAANLGGQLTVFGDQDWPTLLPGLKDIRPEVDYYGPLPRIYRQARCTLNLTSLLLPHGLTQRHFDVWAAGGFLLSDATPGLSIFDQELTREISFNSPEDLTALLNRLEADPPLSDHLRHAWKNLIRDAHTYDHRIERIMQALRIHQIPDPV</sequence>
<dbReference type="GO" id="GO:0016740">
    <property type="term" value="F:transferase activity"/>
    <property type="evidence" value="ECO:0007669"/>
    <property type="project" value="UniProtKB-KW"/>
</dbReference>
<evidence type="ECO:0000313" key="2">
    <source>
        <dbReference type="EMBL" id="SDB02639.1"/>
    </source>
</evidence>
<feature type="domain" description="Spore protein YkvP/CgeB glycosyl transferase-like" evidence="1">
    <location>
        <begin position="390"/>
        <end position="529"/>
    </location>
</feature>
<accession>A0A1G6A2I3</accession>
<evidence type="ECO:0000259" key="1">
    <source>
        <dbReference type="Pfam" id="PF13524"/>
    </source>
</evidence>
<proteinExistence type="predicted"/>
<dbReference type="OrthoDB" id="9179708at2"/>
<keyword evidence="2" id="KW-0808">Transferase</keyword>